<protein>
    <recommendedName>
        <fullName evidence="1">pyridoxal kinase</fullName>
        <ecNumber evidence="1">2.7.1.35</ecNumber>
    </recommendedName>
</protein>
<evidence type="ECO:0000256" key="1">
    <source>
        <dbReference type="ARBA" id="ARBA00012104"/>
    </source>
</evidence>
<evidence type="ECO:0000256" key="2">
    <source>
        <dbReference type="ARBA" id="ARBA00022679"/>
    </source>
</evidence>
<evidence type="ECO:0000313" key="7">
    <source>
        <dbReference type="EMBL" id="AUN29997.1"/>
    </source>
</evidence>
<proteinExistence type="predicted"/>
<dbReference type="EMBL" id="CP025611">
    <property type="protein sequence ID" value="AUN29997.1"/>
    <property type="molecule type" value="Genomic_DNA"/>
</dbReference>
<dbReference type="AlphaFoldDB" id="A0A2K9NA85"/>
<dbReference type="InterPro" id="IPR004625">
    <property type="entry name" value="PyrdxlKinase"/>
</dbReference>
<dbReference type="GO" id="GO:0005829">
    <property type="term" value="C:cytosol"/>
    <property type="evidence" value="ECO:0007669"/>
    <property type="project" value="TreeGrafter"/>
</dbReference>
<reference evidence="7 8" key="1">
    <citation type="submission" date="2017-12" db="EMBL/GenBank/DDBJ databases">
        <title>Genomes of bacteria within cyanobacterial aggregates.</title>
        <authorList>
            <person name="Cai H."/>
        </authorList>
    </citation>
    <scope>NUCLEOTIDE SEQUENCE [LARGE SCALE GENOMIC DNA]</scope>
    <source>
        <strain evidence="7 8">TH16</strain>
    </source>
</reference>
<dbReference type="NCBIfam" id="TIGR00687">
    <property type="entry name" value="pyridox_kin"/>
    <property type="match status" value="1"/>
</dbReference>
<sequence length="286" mass="30452">MRTILTIQSHVAFGHVGNRAAVFPLERLGFDAIAVNTVQFSNHTGYGAWTGMVLPPDHIADVLKGVEARGAMDGVHAVLTGYMGDAALGDVVLSAVARAKQGKADALYCCDPVMGDVGRGFFVRPGIPEFFRDRAVPQADIITPNQFELEFLTGHTVTDLSSALSATKAARKLGPRWVMVTSLTRSDAPDDSIEMLLDGPDGAFLVATPRLDLSPMPNGAGDCVAALFLAKFLETGDGQLALSHAASAIYAVFRATRDAGQRELQIIAAQDQLVHPSRFFSASRVD</sequence>
<dbReference type="EC" id="2.7.1.35" evidence="1"/>
<dbReference type="Pfam" id="PF08543">
    <property type="entry name" value="Phos_pyr_kin"/>
    <property type="match status" value="1"/>
</dbReference>
<keyword evidence="3" id="KW-0547">Nucleotide-binding</keyword>
<evidence type="ECO:0000256" key="4">
    <source>
        <dbReference type="ARBA" id="ARBA00022777"/>
    </source>
</evidence>
<organism evidence="7 8">
    <name type="scientific">Niveispirillum cyanobacteriorum</name>
    <dbReference type="NCBI Taxonomy" id="1612173"/>
    <lineage>
        <taxon>Bacteria</taxon>
        <taxon>Pseudomonadati</taxon>
        <taxon>Pseudomonadota</taxon>
        <taxon>Alphaproteobacteria</taxon>
        <taxon>Rhodospirillales</taxon>
        <taxon>Azospirillaceae</taxon>
        <taxon>Niveispirillum</taxon>
    </lineage>
</organism>
<evidence type="ECO:0000259" key="6">
    <source>
        <dbReference type="Pfam" id="PF08543"/>
    </source>
</evidence>
<accession>A0A2K9NA85</accession>
<dbReference type="GO" id="GO:0009443">
    <property type="term" value="P:pyridoxal 5'-phosphate salvage"/>
    <property type="evidence" value="ECO:0007669"/>
    <property type="project" value="InterPro"/>
</dbReference>
<dbReference type="GO" id="GO:0005524">
    <property type="term" value="F:ATP binding"/>
    <property type="evidence" value="ECO:0007669"/>
    <property type="project" value="UniProtKB-KW"/>
</dbReference>
<name>A0A2K9NA85_9PROT</name>
<evidence type="ECO:0000313" key="8">
    <source>
        <dbReference type="Proteomes" id="UP000234752"/>
    </source>
</evidence>
<keyword evidence="8" id="KW-1185">Reference proteome</keyword>
<evidence type="ECO:0000256" key="3">
    <source>
        <dbReference type="ARBA" id="ARBA00022741"/>
    </source>
</evidence>
<dbReference type="KEGG" id="ncb:C0V82_06975"/>
<dbReference type="OrthoDB" id="9800808at2"/>
<gene>
    <name evidence="7" type="ORF">C0V82_06975</name>
</gene>
<evidence type="ECO:0000256" key="5">
    <source>
        <dbReference type="ARBA" id="ARBA00022840"/>
    </source>
</evidence>
<dbReference type="GO" id="GO:0008478">
    <property type="term" value="F:pyridoxal kinase activity"/>
    <property type="evidence" value="ECO:0007669"/>
    <property type="project" value="UniProtKB-EC"/>
</dbReference>
<feature type="domain" description="Pyridoxamine kinase/Phosphomethylpyrimidine kinase" evidence="6">
    <location>
        <begin position="53"/>
        <end position="261"/>
    </location>
</feature>
<dbReference type="CDD" id="cd01173">
    <property type="entry name" value="pyridoxal_pyridoxamine_kinase"/>
    <property type="match status" value="1"/>
</dbReference>
<dbReference type="SUPFAM" id="SSF53613">
    <property type="entry name" value="Ribokinase-like"/>
    <property type="match status" value="1"/>
</dbReference>
<dbReference type="NCBIfam" id="NF004398">
    <property type="entry name" value="PRK05756.1"/>
    <property type="match status" value="1"/>
</dbReference>
<dbReference type="PANTHER" id="PTHR10534">
    <property type="entry name" value="PYRIDOXAL KINASE"/>
    <property type="match status" value="1"/>
</dbReference>
<dbReference type="InterPro" id="IPR013749">
    <property type="entry name" value="PM/HMP-P_kinase-1"/>
</dbReference>
<keyword evidence="2" id="KW-0808">Transferase</keyword>
<dbReference type="RefSeq" id="WP_102111702.1">
    <property type="nucleotide sequence ID" value="NZ_BMGN01000003.1"/>
</dbReference>
<dbReference type="PANTHER" id="PTHR10534:SF2">
    <property type="entry name" value="PYRIDOXAL KINASE"/>
    <property type="match status" value="1"/>
</dbReference>
<dbReference type="Gene3D" id="3.40.1190.20">
    <property type="match status" value="1"/>
</dbReference>
<dbReference type="Proteomes" id="UP000234752">
    <property type="component" value="Chromosome eg_1"/>
</dbReference>
<dbReference type="InterPro" id="IPR029056">
    <property type="entry name" value="Ribokinase-like"/>
</dbReference>
<keyword evidence="5" id="KW-0067">ATP-binding</keyword>
<keyword evidence="4 7" id="KW-0418">Kinase</keyword>